<dbReference type="AlphaFoldDB" id="A0A8S1E8X6"/>
<keyword evidence="1" id="KW-0732">Signal</keyword>
<evidence type="ECO:0008006" key="4">
    <source>
        <dbReference type="Google" id="ProtNLM"/>
    </source>
</evidence>
<evidence type="ECO:0000313" key="2">
    <source>
        <dbReference type="EMBL" id="CAB3386682.1"/>
    </source>
</evidence>
<feature type="signal peptide" evidence="1">
    <location>
        <begin position="1"/>
        <end position="20"/>
    </location>
</feature>
<comment type="caution">
    <text evidence="2">The sequence shown here is derived from an EMBL/GenBank/DDBJ whole genome shotgun (WGS) entry which is preliminary data.</text>
</comment>
<organism evidence="2 3">
    <name type="scientific">Cloeon dipterum</name>
    <dbReference type="NCBI Taxonomy" id="197152"/>
    <lineage>
        <taxon>Eukaryota</taxon>
        <taxon>Metazoa</taxon>
        <taxon>Ecdysozoa</taxon>
        <taxon>Arthropoda</taxon>
        <taxon>Hexapoda</taxon>
        <taxon>Insecta</taxon>
        <taxon>Pterygota</taxon>
        <taxon>Palaeoptera</taxon>
        <taxon>Ephemeroptera</taxon>
        <taxon>Pisciforma</taxon>
        <taxon>Baetidae</taxon>
        <taxon>Cloeon</taxon>
    </lineage>
</organism>
<reference evidence="2 3" key="1">
    <citation type="submission" date="2020-04" db="EMBL/GenBank/DDBJ databases">
        <authorList>
            <person name="Alioto T."/>
            <person name="Alioto T."/>
            <person name="Gomez Garrido J."/>
        </authorList>
    </citation>
    <scope>NUCLEOTIDE SEQUENCE [LARGE SCALE GENOMIC DNA]</scope>
</reference>
<dbReference type="EMBL" id="CADEPI010000500">
    <property type="protein sequence ID" value="CAB3386682.1"/>
    <property type="molecule type" value="Genomic_DNA"/>
</dbReference>
<keyword evidence="3" id="KW-1185">Reference proteome</keyword>
<name>A0A8S1E8X6_9INSE</name>
<accession>A0A8S1E8X6</accession>
<proteinExistence type="predicted"/>
<sequence length="846" mass="96398">MFFSEVFIVLLTFCCYLTDGYLFSVGRSSDINACLTDDCNASVAFVNEFWTPDFRAQIRALYYPDYTKVDSFGLLGKNNAFKYYDCNLSTANAFYCPWKIINLEKIQNMNGNIDMYPPVADFRWHDIPVSVSEGDFRSQLWRSKEWRVHYSILAKGDIQFLISNHSALETGYNINIGEEAAIYQYCSNLNPDPEHKKHWLYEPKCEKLNSAHVSNVIDGRRWNLFTVEFGINELDYLSINSHKTLLLSNKVIASTTASNSDRFAFRIDGIGIVKPHNYYVLRPKNTDPAWMESLLVITDKSREFCADVVYHINPSMVPGREAFIIELINKNIKRSHRVAAGDSPNISHQWHTERIEYQLEPAFVGETVMKLTVLEPHVTIGGIKFCTRGDTVIKPKNHYTMTDCHSLSNHLGSNQEANNTKSVDIVTKNWKLCEDLDFDDCSGIMACQAKSCKCFAGFLGHTCEKRCEPPTFGSDCKSVSQSKCKNNKMSLNNGTCLENCASETLKYPECIDEIISAVPFIVLTGVRKIVLGMNDSLIDVTSYHHIEVQYKKSLNKDSSEWQTKNYFKSDGPLFYLENLEPQTLYTIRLILHEAKEYKQNLLPGKEKQAQTKPCVATNTTLIRIEEDKNKSSFIRFFKPSDDHCEPKSMDIINIATNTVNKIQIKNGFNFQIRYTPCKLDVRYSVTVVYEDNNKFHTNFICDPQQKLVETVFLVPIAADVGIRKIVLNMNESLRGIAEFDHIDILCKDIDGVKKEIYTSSNREPFVLEGLEQNMLYKISMTLYKTKGEYSGPGNEIEVLTKLCLPIDSSQVEIGVNSDQIISIRLNASDIDSLNVTINIIKKSKRG</sequence>
<evidence type="ECO:0000256" key="1">
    <source>
        <dbReference type="SAM" id="SignalP"/>
    </source>
</evidence>
<gene>
    <name evidence="2" type="ORF">CLODIP_2_CD10206</name>
</gene>
<protein>
    <recommendedName>
        <fullName evidence="4">EGF-like domain-containing protein</fullName>
    </recommendedName>
</protein>
<dbReference type="Proteomes" id="UP000494165">
    <property type="component" value="Unassembled WGS sequence"/>
</dbReference>
<evidence type="ECO:0000313" key="3">
    <source>
        <dbReference type="Proteomes" id="UP000494165"/>
    </source>
</evidence>
<feature type="chain" id="PRO_5035718978" description="EGF-like domain-containing protein" evidence="1">
    <location>
        <begin position="21"/>
        <end position="846"/>
    </location>
</feature>